<dbReference type="EMBL" id="CAJOBC010095396">
    <property type="protein sequence ID" value="CAF4432448.1"/>
    <property type="molecule type" value="Genomic_DNA"/>
</dbReference>
<protein>
    <recommendedName>
        <fullName evidence="1">Glycogen debranching enzyme central domain-containing protein</fullName>
    </recommendedName>
</protein>
<dbReference type="PANTHER" id="PTHR10569:SF2">
    <property type="entry name" value="GLYCOGEN DEBRANCHING ENZYME"/>
    <property type="match status" value="1"/>
</dbReference>
<accession>A0A815YE03</accession>
<feature type="domain" description="Glycogen debranching enzyme central" evidence="1">
    <location>
        <begin position="1"/>
        <end position="201"/>
    </location>
</feature>
<evidence type="ECO:0000313" key="2">
    <source>
        <dbReference type="EMBL" id="CAF1474073.1"/>
    </source>
</evidence>
<feature type="domain" description="Glycogen debranching enzyme central" evidence="1">
    <location>
        <begin position="221"/>
        <end position="266"/>
    </location>
</feature>
<dbReference type="GO" id="GO:0004135">
    <property type="term" value="F:amylo-alpha-1,6-glucosidase activity"/>
    <property type="evidence" value="ECO:0007669"/>
    <property type="project" value="InterPro"/>
</dbReference>
<dbReference type="Pfam" id="PF14702">
    <property type="entry name" value="hGDE_central"/>
    <property type="match status" value="2"/>
</dbReference>
<evidence type="ECO:0000313" key="5">
    <source>
        <dbReference type="EMBL" id="CAF4432448.1"/>
    </source>
</evidence>
<feature type="non-terminal residue" evidence="3">
    <location>
        <position position="1"/>
    </location>
</feature>
<dbReference type="Proteomes" id="UP000682733">
    <property type="component" value="Unassembled WGS sequence"/>
</dbReference>
<dbReference type="Proteomes" id="UP000663829">
    <property type="component" value="Unassembled WGS sequence"/>
</dbReference>
<reference evidence="3" key="1">
    <citation type="submission" date="2021-02" db="EMBL/GenBank/DDBJ databases">
        <authorList>
            <person name="Nowell W R."/>
        </authorList>
    </citation>
    <scope>NUCLEOTIDE SEQUENCE</scope>
</reference>
<evidence type="ECO:0000313" key="4">
    <source>
        <dbReference type="EMBL" id="CAF4265372.1"/>
    </source>
</evidence>
<dbReference type="InterPro" id="IPR010401">
    <property type="entry name" value="AGL/Gdb1"/>
</dbReference>
<evidence type="ECO:0000259" key="1">
    <source>
        <dbReference type="Pfam" id="PF14702"/>
    </source>
</evidence>
<dbReference type="InterPro" id="IPR032788">
    <property type="entry name" value="AGL_central"/>
</dbReference>
<dbReference type="Proteomes" id="UP000677228">
    <property type="component" value="Unassembled WGS sequence"/>
</dbReference>
<dbReference type="GO" id="GO:0004134">
    <property type="term" value="F:4-alpha-glucanotransferase activity"/>
    <property type="evidence" value="ECO:0007669"/>
    <property type="project" value="InterPro"/>
</dbReference>
<keyword evidence="6" id="KW-1185">Reference proteome</keyword>
<feature type="non-terminal residue" evidence="3">
    <location>
        <position position="274"/>
    </location>
</feature>
<dbReference type="EMBL" id="CAJNOK010031596">
    <property type="protein sequence ID" value="CAF1474073.1"/>
    <property type="molecule type" value="Genomic_DNA"/>
</dbReference>
<dbReference type="AlphaFoldDB" id="A0A815YE03"/>
<evidence type="ECO:0000313" key="6">
    <source>
        <dbReference type="Proteomes" id="UP000663829"/>
    </source>
</evidence>
<sequence length="274" mass="31795">VIRAHPTTHDAIILVVHTAFDKYKLHERHEIKPLQIQGQIDEILYEMKIETLPWKSTDDLLREFVRNPELINGFQTPEPVHVSIREHLKIDECHSVHFDESQVASTGEHRLWFKNDEFVPGSVMALKVSLLPRIKQVIEQVKKYLRQLQPHQVDSDSSSTETNFNSIVRHLSLVDLNRILYRCSPEEQSDGCGYDVYEIPAPPPGVQQHRQEAPKKYYGKRLVYSGLQGIMSELENIRQTQDYVKSALPVHLRNGDWLLDYISNRLMSQPSTQQ</sequence>
<comment type="caution">
    <text evidence="3">The sequence shown here is derived from an EMBL/GenBank/DDBJ whole genome shotgun (WGS) entry which is preliminary data.</text>
</comment>
<dbReference type="OrthoDB" id="10248904at2759"/>
<evidence type="ECO:0000313" key="3">
    <source>
        <dbReference type="EMBL" id="CAF1569512.1"/>
    </source>
</evidence>
<dbReference type="EMBL" id="CAJOBA010053491">
    <property type="protein sequence ID" value="CAF4265372.1"/>
    <property type="molecule type" value="Genomic_DNA"/>
</dbReference>
<proteinExistence type="predicted"/>
<gene>
    <name evidence="3" type="ORF">GPM918_LOCUS40303</name>
    <name evidence="2" type="ORF">OVA965_LOCUS35773</name>
    <name evidence="5" type="ORF">SRO942_LOCUS41234</name>
    <name evidence="4" type="ORF">TMI583_LOCUS36750</name>
</gene>
<name>A0A815YE03_9BILA</name>
<dbReference type="Proteomes" id="UP000681722">
    <property type="component" value="Unassembled WGS sequence"/>
</dbReference>
<dbReference type="GO" id="GO:0005980">
    <property type="term" value="P:glycogen catabolic process"/>
    <property type="evidence" value="ECO:0007669"/>
    <property type="project" value="InterPro"/>
</dbReference>
<dbReference type="PANTHER" id="PTHR10569">
    <property type="entry name" value="GLYCOGEN DEBRANCHING ENZYME"/>
    <property type="match status" value="1"/>
</dbReference>
<organism evidence="3 6">
    <name type="scientific">Didymodactylos carnosus</name>
    <dbReference type="NCBI Taxonomy" id="1234261"/>
    <lineage>
        <taxon>Eukaryota</taxon>
        <taxon>Metazoa</taxon>
        <taxon>Spiralia</taxon>
        <taxon>Gnathifera</taxon>
        <taxon>Rotifera</taxon>
        <taxon>Eurotatoria</taxon>
        <taxon>Bdelloidea</taxon>
        <taxon>Philodinida</taxon>
        <taxon>Philodinidae</taxon>
        <taxon>Didymodactylos</taxon>
    </lineage>
</organism>
<dbReference type="EMBL" id="CAJNOQ010029579">
    <property type="protein sequence ID" value="CAF1569512.1"/>
    <property type="molecule type" value="Genomic_DNA"/>
</dbReference>